<sequence length="212" mass="24699">MPGDGQMRLCISCEEVFQVPRGSSSTRCPGWRCRWDYDENGQYSHYHGYKRPLAPRALKHMALLGYSVKYCDECGQCKEPDTIMLRPFVNKEITRLCGGARRQRFEKNEREDFENYVANTFSKRKEQSRMIGIRNLVLFLVENCTAWLYLTKPGNSHALKMSISKLFTQLLNVRIPEERDEFTKRMQKLDESAGDLVALFRQNILDANLTNL</sequence>
<dbReference type="Proteomes" id="UP000270094">
    <property type="component" value="Unassembled WGS sequence"/>
</dbReference>
<dbReference type="EMBL" id="UYYB01113317">
    <property type="protein sequence ID" value="VDM81520.1"/>
    <property type="molecule type" value="Genomic_DNA"/>
</dbReference>
<accession>A0A3P7J7U9</accession>
<evidence type="ECO:0000313" key="2">
    <source>
        <dbReference type="Proteomes" id="UP000270094"/>
    </source>
</evidence>
<proteinExistence type="predicted"/>
<dbReference type="AlphaFoldDB" id="A0A3P7J7U9"/>
<reference evidence="1 2" key="1">
    <citation type="submission" date="2018-11" db="EMBL/GenBank/DDBJ databases">
        <authorList>
            <consortium name="Pathogen Informatics"/>
        </authorList>
    </citation>
    <scope>NUCLEOTIDE SEQUENCE [LARGE SCALE GENOMIC DNA]</scope>
</reference>
<dbReference type="OrthoDB" id="5867846at2759"/>
<keyword evidence="2" id="KW-1185">Reference proteome</keyword>
<name>A0A3P7J7U9_STRVU</name>
<evidence type="ECO:0000313" key="1">
    <source>
        <dbReference type="EMBL" id="VDM81520.1"/>
    </source>
</evidence>
<organism evidence="1 2">
    <name type="scientific">Strongylus vulgaris</name>
    <name type="common">Blood worm</name>
    <dbReference type="NCBI Taxonomy" id="40348"/>
    <lineage>
        <taxon>Eukaryota</taxon>
        <taxon>Metazoa</taxon>
        <taxon>Ecdysozoa</taxon>
        <taxon>Nematoda</taxon>
        <taxon>Chromadorea</taxon>
        <taxon>Rhabditida</taxon>
        <taxon>Rhabditina</taxon>
        <taxon>Rhabditomorpha</taxon>
        <taxon>Strongyloidea</taxon>
        <taxon>Strongylidae</taxon>
        <taxon>Strongylus</taxon>
    </lineage>
</organism>
<gene>
    <name evidence="1" type="ORF">SVUK_LOCUS16518</name>
</gene>
<protein>
    <submittedName>
        <fullName evidence="1">Uncharacterized protein</fullName>
    </submittedName>
</protein>